<evidence type="ECO:0000313" key="4">
    <source>
        <dbReference type="EMBL" id="GAK44203.1"/>
    </source>
</evidence>
<evidence type="ECO:0000256" key="2">
    <source>
        <dbReference type="SAM" id="MobiDB-lite"/>
    </source>
</evidence>
<dbReference type="InterPro" id="IPR036390">
    <property type="entry name" value="WH_DNA-bd_sf"/>
</dbReference>
<dbReference type="Gene3D" id="1.10.10.10">
    <property type="entry name" value="Winged helix-like DNA-binding domain superfamily/Winged helix DNA-binding domain"/>
    <property type="match status" value="1"/>
</dbReference>
<evidence type="ECO:0000313" key="5">
    <source>
        <dbReference type="Proteomes" id="UP000028702"/>
    </source>
</evidence>
<accession>A0A081B835</accession>
<evidence type="ECO:0000256" key="1">
    <source>
        <dbReference type="SAM" id="Coils"/>
    </source>
</evidence>
<feature type="coiled-coil region" evidence="1">
    <location>
        <begin position="150"/>
        <end position="177"/>
    </location>
</feature>
<keyword evidence="5" id="KW-1185">Reference proteome</keyword>
<comment type="caution">
    <text evidence="4">The sequence shown here is derived from an EMBL/GenBank/DDBJ whole genome shotgun (WGS) entry which is preliminary data.</text>
</comment>
<evidence type="ECO:0000259" key="3">
    <source>
        <dbReference type="Pfam" id="PF03428"/>
    </source>
</evidence>
<dbReference type="eggNOG" id="ENOG5033FW9">
    <property type="taxonomic scope" value="Bacteria"/>
</dbReference>
<dbReference type="AlphaFoldDB" id="A0A081B835"/>
<gene>
    <name evidence="4" type="ORF">M2A_0702</name>
</gene>
<reference evidence="4 5" key="1">
    <citation type="submission" date="2014-07" db="EMBL/GenBank/DDBJ databases">
        <title>Tepidicaulis marinum gen. nov., sp. nov., a novel marine bacterium denitrifying nitrate to nitrous oxide strictly under microaerobic conditions.</title>
        <authorList>
            <person name="Takeuchi M."/>
            <person name="Yamagishi T."/>
            <person name="Kamagata Y."/>
            <person name="Oshima K."/>
            <person name="Hattori M."/>
            <person name="Katayama T."/>
            <person name="Hanada S."/>
            <person name="Tamaki H."/>
            <person name="Marumo K."/>
            <person name="Maeda H."/>
            <person name="Nedachi M."/>
            <person name="Iwasaki W."/>
            <person name="Suwa Y."/>
            <person name="Sakata S."/>
        </authorList>
    </citation>
    <scope>NUCLEOTIDE SEQUENCE [LARGE SCALE GENOMIC DNA]</scope>
    <source>
        <strain evidence="4 5">MA2</strain>
    </source>
</reference>
<dbReference type="InterPro" id="IPR005090">
    <property type="entry name" value="RepC_N"/>
</dbReference>
<dbReference type="SUPFAM" id="SSF46785">
    <property type="entry name" value="Winged helix' DNA-binding domain"/>
    <property type="match status" value="1"/>
</dbReference>
<dbReference type="STRING" id="1333998.M2A_0702"/>
<dbReference type="Proteomes" id="UP000028702">
    <property type="component" value="Unassembled WGS sequence"/>
</dbReference>
<name>A0A081B835_9HYPH</name>
<dbReference type="Pfam" id="PF03428">
    <property type="entry name" value="RP-C"/>
    <property type="match status" value="1"/>
</dbReference>
<keyword evidence="1" id="KW-0175">Coiled coil</keyword>
<proteinExistence type="predicted"/>
<organism evidence="4 5">
    <name type="scientific">Tepidicaulis marinus</name>
    <dbReference type="NCBI Taxonomy" id="1333998"/>
    <lineage>
        <taxon>Bacteria</taxon>
        <taxon>Pseudomonadati</taxon>
        <taxon>Pseudomonadota</taxon>
        <taxon>Alphaproteobacteria</taxon>
        <taxon>Hyphomicrobiales</taxon>
        <taxon>Parvibaculaceae</taxon>
        <taxon>Tepidicaulis</taxon>
    </lineage>
</organism>
<dbReference type="EMBL" id="BBIO01000003">
    <property type="protein sequence ID" value="GAK44203.1"/>
    <property type="molecule type" value="Genomic_DNA"/>
</dbReference>
<dbReference type="InterPro" id="IPR036388">
    <property type="entry name" value="WH-like_DNA-bd_sf"/>
</dbReference>
<sequence>MHMEQVAATETHVGHEAVHARGFAKRAENFESVNMLAEQFEGDPHYASIRAGSLVGSAFVLVEPDLPGKAEKVLHVLVQHTPREAWKSGKTIKCTLSNARIAGLCGLNKRSVVRLLALLEERGWLVRRYTRANQRYGAGGIDLRPLARRLPELEAAYARFNEELREERERLHEERLDIPAPVESAEDPEPGKVTSASRHDMRDNLNLYNKTSGLTDLVQEQAEGCRPCPPPAPSQTEPLASDKDLVCLMAEASPTLQRQLESAHLEELLCGEPSHTALQDVSRSIGWLVRQYVRIRPDAWQKAVERHGWAALAAVLVAVDRQGIKNPGAYLFSMLQSSILRQTIHHNLRSLCRQGGGNA</sequence>
<feature type="domain" description="Plasmid replication protein C N-terminal" evidence="3">
    <location>
        <begin position="69"/>
        <end position="171"/>
    </location>
</feature>
<feature type="region of interest" description="Disordered" evidence="2">
    <location>
        <begin position="178"/>
        <end position="199"/>
    </location>
</feature>
<protein>
    <submittedName>
        <fullName evidence="4">Conserved protein</fullName>
    </submittedName>
</protein>